<evidence type="ECO:0000313" key="2">
    <source>
        <dbReference type="EMBL" id="KDN23224.1"/>
    </source>
</evidence>
<name>A0A066UGG2_9PSEU</name>
<sequence>MRRRWQQLREEWAASSAALERGTAARHRRQQREAATRAHAPSPEYSAGDITTMNAATICGAIATIITNS</sequence>
<evidence type="ECO:0000313" key="3">
    <source>
        <dbReference type="Proteomes" id="UP000027345"/>
    </source>
</evidence>
<comment type="caution">
    <text evidence="2">The sequence shown here is derived from an EMBL/GenBank/DDBJ whole genome shotgun (WGS) entry which is preliminary data.</text>
</comment>
<proteinExistence type="predicted"/>
<dbReference type="AlphaFoldDB" id="A0A066UGG2"/>
<dbReference type="STRING" id="287986.DV20_05770"/>
<organism evidence="2 3">
    <name type="scientific">Amycolatopsis rifamycinica</name>
    <dbReference type="NCBI Taxonomy" id="287986"/>
    <lineage>
        <taxon>Bacteria</taxon>
        <taxon>Bacillati</taxon>
        <taxon>Actinomycetota</taxon>
        <taxon>Actinomycetes</taxon>
        <taxon>Pseudonocardiales</taxon>
        <taxon>Pseudonocardiaceae</taxon>
        <taxon>Amycolatopsis</taxon>
    </lineage>
</organism>
<feature type="region of interest" description="Disordered" evidence="1">
    <location>
        <begin position="16"/>
        <end position="47"/>
    </location>
</feature>
<gene>
    <name evidence="2" type="ORF">DV20_05770</name>
</gene>
<reference evidence="2 3" key="1">
    <citation type="submission" date="2014-05" db="EMBL/GenBank/DDBJ databases">
        <title>Draft genome sequence of Amycolatopsis rifamycinica DSM 46095.</title>
        <authorList>
            <person name="Lal R."/>
            <person name="Saxena A."/>
            <person name="Kumari R."/>
            <person name="Mukherjee U."/>
            <person name="Singh P."/>
            <person name="Sangwan N."/>
            <person name="Mahato N.K."/>
        </authorList>
    </citation>
    <scope>NUCLEOTIDE SEQUENCE [LARGE SCALE GENOMIC DNA]</scope>
    <source>
        <strain evidence="2 3">DSM 46095</strain>
    </source>
</reference>
<dbReference type="RefSeq" id="WP_043776938.1">
    <property type="nucleotide sequence ID" value="NZ_JMQI01000011.1"/>
</dbReference>
<accession>A0A066UGG2</accession>
<evidence type="ECO:0000256" key="1">
    <source>
        <dbReference type="SAM" id="MobiDB-lite"/>
    </source>
</evidence>
<keyword evidence="3" id="KW-1185">Reference proteome</keyword>
<dbReference type="EMBL" id="JMQI01000011">
    <property type="protein sequence ID" value="KDN23224.1"/>
    <property type="molecule type" value="Genomic_DNA"/>
</dbReference>
<protein>
    <submittedName>
        <fullName evidence="2">Uncharacterized protein</fullName>
    </submittedName>
</protein>
<dbReference type="Proteomes" id="UP000027345">
    <property type="component" value="Unassembled WGS sequence"/>
</dbReference>